<sequence>MSVGKGTASAPWIRRYYELCGAKDIDRAMEFWAPEGVLRFANFEPVVGREAIHSVLGGIVDNWVKETHTLLNLWELPGGLVVFEMDVAFDRHDGSHVVVPGAAVCQVEGERFLEQRIYVDMSPVFAPSDATAGVVS</sequence>
<accession>A0ABW5FUU3</accession>
<dbReference type="InterPro" id="IPR032710">
    <property type="entry name" value="NTF2-like_dom_sf"/>
</dbReference>
<reference evidence="3" key="1">
    <citation type="journal article" date="2019" name="Int. J. Syst. Evol. Microbiol.">
        <title>The Global Catalogue of Microorganisms (GCM) 10K type strain sequencing project: providing services to taxonomists for standard genome sequencing and annotation.</title>
        <authorList>
            <consortium name="The Broad Institute Genomics Platform"/>
            <consortium name="The Broad Institute Genome Sequencing Center for Infectious Disease"/>
            <person name="Wu L."/>
            <person name="Ma J."/>
        </authorList>
    </citation>
    <scope>NUCLEOTIDE SEQUENCE [LARGE SCALE GENOMIC DNA]</scope>
    <source>
        <strain evidence="3">CGMCC 4.7645</strain>
    </source>
</reference>
<gene>
    <name evidence="2" type="ORF">ACFSXZ_08990</name>
</gene>
<evidence type="ECO:0000259" key="1">
    <source>
        <dbReference type="Pfam" id="PF12680"/>
    </source>
</evidence>
<evidence type="ECO:0000313" key="2">
    <source>
        <dbReference type="EMBL" id="MFD2416466.1"/>
    </source>
</evidence>
<proteinExistence type="predicted"/>
<dbReference type="SUPFAM" id="SSF54427">
    <property type="entry name" value="NTF2-like"/>
    <property type="match status" value="1"/>
</dbReference>
<name>A0ABW5FUU3_9PSEU</name>
<feature type="domain" description="SnoaL-like" evidence="1">
    <location>
        <begin position="13"/>
        <end position="113"/>
    </location>
</feature>
<comment type="caution">
    <text evidence="2">The sequence shown here is derived from an EMBL/GenBank/DDBJ whole genome shotgun (WGS) entry which is preliminary data.</text>
</comment>
<dbReference type="Pfam" id="PF12680">
    <property type="entry name" value="SnoaL_2"/>
    <property type="match status" value="1"/>
</dbReference>
<keyword evidence="3" id="KW-1185">Reference proteome</keyword>
<dbReference type="InterPro" id="IPR037401">
    <property type="entry name" value="SnoaL-like"/>
</dbReference>
<dbReference type="Gene3D" id="3.10.450.50">
    <property type="match status" value="1"/>
</dbReference>
<dbReference type="Proteomes" id="UP001597417">
    <property type="component" value="Unassembled WGS sequence"/>
</dbReference>
<evidence type="ECO:0000313" key="3">
    <source>
        <dbReference type="Proteomes" id="UP001597417"/>
    </source>
</evidence>
<organism evidence="2 3">
    <name type="scientific">Amycolatopsis pigmentata</name>
    <dbReference type="NCBI Taxonomy" id="450801"/>
    <lineage>
        <taxon>Bacteria</taxon>
        <taxon>Bacillati</taxon>
        <taxon>Actinomycetota</taxon>
        <taxon>Actinomycetes</taxon>
        <taxon>Pseudonocardiales</taxon>
        <taxon>Pseudonocardiaceae</taxon>
        <taxon>Amycolatopsis</taxon>
    </lineage>
</organism>
<dbReference type="RefSeq" id="WP_378263274.1">
    <property type="nucleotide sequence ID" value="NZ_JBHUKR010000006.1"/>
</dbReference>
<protein>
    <submittedName>
        <fullName evidence="2">Nuclear transport factor 2 family protein</fullName>
    </submittedName>
</protein>
<dbReference type="EMBL" id="JBHUKR010000006">
    <property type="protein sequence ID" value="MFD2416466.1"/>
    <property type="molecule type" value="Genomic_DNA"/>
</dbReference>